<dbReference type="EMBL" id="CP102453">
    <property type="protein sequence ID" value="UUX33611.1"/>
    <property type="molecule type" value="Genomic_DNA"/>
</dbReference>
<protein>
    <submittedName>
        <fullName evidence="1">Uncharacterized protein</fullName>
    </submittedName>
</protein>
<keyword evidence="2" id="KW-1185">Reference proteome</keyword>
<evidence type="ECO:0000313" key="1">
    <source>
        <dbReference type="EMBL" id="UUX33611.1"/>
    </source>
</evidence>
<accession>A0ABY5P4D9</accession>
<reference evidence="1 2" key="1">
    <citation type="submission" date="2022-08" db="EMBL/GenBank/DDBJ databases">
        <title>Aerococcaceae sp. nov isolated from spoiled eye mask.</title>
        <authorList>
            <person name="Zhou G."/>
            <person name="Xie X.-B."/>
            <person name="Shi Q.-S."/>
            <person name="Wang Y.-S."/>
            <person name="Wen X."/>
            <person name="Peng H."/>
            <person name="Yang X.-J."/>
            <person name="Tao H.-B."/>
            <person name="Huang X.-M."/>
        </authorList>
    </citation>
    <scope>NUCLEOTIDE SEQUENCE [LARGE SCALE GENOMIC DNA]</scope>
    <source>
        <strain evidence="2">DM20194951</strain>
    </source>
</reference>
<name>A0ABY5P4D9_9LACT</name>
<proteinExistence type="predicted"/>
<evidence type="ECO:0000313" key="2">
    <source>
        <dbReference type="Proteomes" id="UP001315967"/>
    </source>
</evidence>
<sequence>MKKHFKTIIIGTITITLSACFPTEQRNLSNNSENGTISIIEDSNSENENKFIDDSSDVVTFDADLYIPEGPYLASVPAKPLEFESDEVVNLFNTYATSPLYQTVDEGWSERWENEMGDILTFDYIDFSFYNHKFLTKAYNQVLSIDGEFVGNNFFDLYEFKELENNPSESVIQSMKYILDQLGIEHLNTPKIAALTDSDLIAYNDEIFLIRENSNISEFETGDQVYVIEYPLTLGGASLATTGYTEETLYGFNGSKAIGIFHEEGLVYLKMTGLYQINGNYENEFISIMTMNQLKDVLINEYSGIIGLGNVVVNEIALQYLPIMEEIPTEIEDFTFNIEPYWIVNTTQYHDGEKIGQGMSIDLYSVIDGSRIK</sequence>
<dbReference type="Proteomes" id="UP001315967">
    <property type="component" value="Chromosome"/>
</dbReference>
<gene>
    <name evidence="1" type="ORF">NRE15_11995</name>
</gene>
<dbReference type="PROSITE" id="PS51257">
    <property type="entry name" value="PROKAR_LIPOPROTEIN"/>
    <property type="match status" value="1"/>
</dbReference>
<organism evidence="1 2">
    <name type="scientific">Fundicoccus culcitae</name>
    <dbReference type="NCBI Taxonomy" id="2969821"/>
    <lineage>
        <taxon>Bacteria</taxon>
        <taxon>Bacillati</taxon>
        <taxon>Bacillota</taxon>
        <taxon>Bacilli</taxon>
        <taxon>Lactobacillales</taxon>
        <taxon>Aerococcaceae</taxon>
        <taxon>Fundicoccus</taxon>
    </lineage>
</organism>
<dbReference type="RefSeq" id="WP_313793115.1">
    <property type="nucleotide sequence ID" value="NZ_CP102453.1"/>
</dbReference>